<keyword evidence="3" id="KW-1185">Reference proteome</keyword>
<evidence type="ECO:0000313" key="2">
    <source>
        <dbReference type="EMBL" id="KAA0701544.1"/>
    </source>
</evidence>
<reference evidence="2 3" key="1">
    <citation type="journal article" date="2019" name="Mol. Ecol. Resour.">
        <title>Chromosome-level genome assembly of Triplophysa tibetana, a fish adapted to the harsh high-altitude environment of the Tibetan Plateau.</title>
        <authorList>
            <person name="Yang X."/>
            <person name="Liu H."/>
            <person name="Ma Z."/>
            <person name="Zou Y."/>
            <person name="Zou M."/>
            <person name="Mao Y."/>
            <person name="Li X."/>
            <person name="Wang H."/>
            <person name="Chen T."/>
            <person name="Wang W."/>
            <person name="Yang R."/>
        </authorList>
    </citation>
    <scope>NUCLEOTIDE SEQUENCE [LARGE SCALE GENOMIC DNA]</scope>
    <source>
        <strain evidence="2">TTIB1903HZAU</strain>
        <tissue evidence="2">Muscle</tissue>
    </source>
</reference>
<comment type="caution">
    <text evidence="2">The sequence shown here is derived from an EMBL/GenBank/DDBJ whole genome shotgun (WGS) entry which is preliminary data.</text>
</comment>
<dbReference type="AlphaFoldDB" id="A0A5A9MT24"/>
<evidence type="ECO:0000313" key="3">
    <source>
        <dbReference type="Proteomes" id="UP000324632"/>
    </source>
</evidence>
<sequence length="115" mass="11961">MLTLSSPCRSRSAVGPRMSGAAASGGPMMGAGSESSARSGVHGSLTTAVPSRGWTCSSFTRQASRFTETCCDAASFFDAAGKSAASPADCKQADRVTYRSCKVYDCYPPLHFDLC</sequence>
<organism evidence="2 3">
    <name type="scientific">Triplophysa tibetana</name>
    <dbReference type="NCBI Taxonomy" id="1572043"/>
    <lineage>
        <taxon>Eukaryota</taxon>
        <taxon>Metazoa</taxon>
        <taxon>Chordata</taxon>
        <taxon>Craniata</taxon>
        <taxon>Vertebrata</taxon>
        <taxon>Euteleostomi</taxon>
        <taxon>Actinopterygii</taxon>
        <taxon>Neopterygii</taxon>
        <taxon>Teleostei</taxon>
        <taxon>Ostariophysi</taxon>
        <taxon>Cypriniformes</taxon>
        <taxon>Nemacheilidae</taxon>
        <taxon>Triplophysa</taxon>
    </lineage>
</organism>
<dbReference type="Proteomes" id="UP000324632">
    <property type="component" value="Unassembled WGS sequence"/>
</dbReference>
<proteinExistence type="predicted"/>
<feature type="region of interest" description="Disordered" evidence="1">
    <location>
        <begin position="1"/>
        <end position="48"/>
    </location>
</feature>
<protein>
    <submittedName>
        <fullName evidence="2">Uncharacterized protein</fullName>
    </submittedName>
</protein>
<feature type="compositionally biased region" description="Low complexity" evidence="1">
    <location>
        <begin position="18"/>
        <end position="37"/>
    </location>
</feature>
<dbReference type="EMBL" id="SOYY01000032">
    <property type="protein sequence ID" value="KAA0701544.1"/>
    <property type="molecule type" value="Genomic_DNA"/>
</dbReference>
<gene>
    <name evidence="2" type="ORF">E1301_Tti023504</name>
</gene>
<evidence type="ECO:0000256" key="1">
    <source>
        <dbReference type="SAM" id="MobiDB-lite"/>
    </source>
</evidence>
<accession>A0A5A9MT24</accession>
<name>A0A5A9MT24_9TELE</name>